<dbReference type="Proteomes" id="UP000595224">
    <property type="component" value="Chromosome"/>
</dbReference>
<evidence type="ECO:0000313" key="2">
    <source>
        <dbReference type="EMBL" id="QQA01369.1"/>
    </source>
</evidence>
<protein>
    <recommendedName>
        <fullName evidence="4">Lipoprotein</fullName>
    </recommendedName>
</protein>
<reference evidence="2 3" key="1">
    <citation type="submission" date="2020-11" db="EMBL/GenBank/DDBJ databases">
        <title>Treponema Peruensis nv. sp., first commensal Treponema isolated from human feces.</title>
        <authorList>
            <person name="Belkhou C."/>
            <person name="Raes J."/>
        </authorList>
    </citation>
    <scope>NUCLEOTIDE SEQUENCE [LARGE SCALE GENOMIC DNA]</scope>
    <source>
        <strain evidence="2 3">RCC2812</strain>
    </source>
</reference>
<organism evidence="2 3">
    <name type="scientific">Treponema peruense</name>
    <dbReference type="NCBI Taxonomy" id="2787628"/>
    <lineage>
        <taxon>Bacteria</taxon>
        <taxon>Pseudomonadati</taxon>
        <taxon>Spirochaetota</taxon>
        <taxon>Spirochaetia</taxon>
        <taxon>Spirochaetales</taxon>
        <taxon>Treponemataceae</taxon>
        <taxon>Treponema</taxon>
    </lineage>
</organism>
<dbReference type="PROSITE" id="PS51257">
    <property type="entry name" value="PROKAR_LIPOPROTEIN"/>
    <property type="match status" value="1"/>
</dbReference>
<keyword evidence="3" id="KW-1185">Reference proteome</keyword>
<gene>
    <name evidence="2" type="ORF">IWA51_01750</name>
</gene>
<dbReference type="AlphaFoldDB" id="A0A7T3RDX6"/>
<name>A0A7T3RDX6_9SPIR</name>
<feature type="chain" id="PRO_5032906561" description="Lipoprotein" evidence="1">
    <location>
        <begin position="19"/>
        <end position="227"/>
    </location>
</feature>
<feature type="signal peptide" evidence="1">
    <location>
        <begin position="1"/>
        <end position="18"/>
    </location>
</feature>
<keyword evidence="1" id="KW-0732">Signal</keyword>
<dbReference type="EMBL" id="CP064936">
    <property type="protein sequence ID" value="QQA01369.1"/>
    <property type="molecule type" value="Genomic_DNA"/>
</dbReference>
<evidence type="ECO:0000313" key="3">
    <source>
        <dbReference type="Proteomes" id="UP000595224"/>
    </source>
</evidence>
<evidence type="ECO:0000256" key="1">
    <source>
        <dbReference type="SAM" id="SignalP"/>
    </source>
</evidence>
<evidence type="ECO:0008006" key="4">
    <source>
        <dbReference type="Google" id="ProtNLM"/>
    </source>
</evidence>
<proteinExistence type="predicted"/>
<dbReference type="KEGG" id="tper:IWA51_01750"/>
<accession>A0A7T3RDX6</accession>
<sequence>MKIFKSVPILFLSILFFAGCESSIENQNLRASAVSVNGDDIVFRVYPENSSGDIMTGSLVTVTNSENEVLLLEFDNDSQCYISSFDGLESDIYNIKVISAAYKEAACIQIPHLRLTKAPTIVSFSDSMGNSVLSGKSINSQSAVSCAWNSLGNGIVYQVNIKTVLSRIWTGSTSACNIEIPKGTLTAGKTYYLYLTAQKICGDPYFSLPYYSFSSITSSAVTFYVEE</sequence>
<dbReference type="RefSeq" id="WP_177528211.1">
    <property type="nucleotide sequence ID" value="NZ_CBCSHE010000021.1"/>
</dbReference>